<keyword evidence="2" id="KW-0560">Oxidoreductase</keyword>
<name>A0AAV3X5X5_9CYAN</name>
<gene>
    <name evidence="4" type="ORF">MiSe_22720</name>
</gene>
<dbReference type="RefSeq" id="WP_226579123.1">
    <property type="nucleotide sequence ID" value="NZ_BLAY01000029.1"/>
</dbReference>
<dbReference type="AlphaFoldDB" id="A0AAV3X5X5"/>
<keyword evidence="5" id="KW-1185">Reference proteome</keyword>
<comment type="similarity">
    <text evidence="1">Belongs to the Gfo/Idh/MocA family.</text>
</comment>
<dbReference type="InterPro" id="IPR051317">
    <property type="entry name" value="Gfo/Idh/MocA_oxidoreduct"/>
</dbReference>
<protein>
    <submittedName>
        <fullName evidence="4">Oxidoreductase domain protein</fullName>
    </submittedName>
</protein>
<dbReference type="InterPro" id="IPR036291">
    <property type="entry name" value="NAD(P)-bd_dom_sf"/>
</dbReference>
<evidence type="ECO:0000313" key="4">
    <source>
        <dbReference type="EMBL" id="GET37519.1"/>
    </source>
</evidence>
<dbReference type="InterPro" id="IPR000683">
    <property type="entry name" value="Gfo/Idh/MocA-like_OxRdtase_N"/>
</dbReference>
<dbReference type="Pfam" id="PF01408">
    <property type="entry name" value="GFO_IDH_MocA"/>
    <property type="match status" value="1"/>
</dbReference>
<organism evidence="4 5">
    <name type="scientific">Microseira wollei NIES-4236</name>
    <dbReference type="NCBI Taxonomy" id="2530354"/>
    <lineage>
        <taxon>Bacteria</taxon>
        <taxon>Bacillati</taxon>
        <taxon>Cyanobacteriota</taxon>
        <taxon>Cyanophyceae</taxon>
        <taxon>Oscillatoriophycideae</taxon>
        <taxon>Aerosakkonematales</taxon>
        <taxon>Aerosakkonemataceae</taxon>
        <taxon>Microseira</taxon>
    </lineage>
</organism>
<sequence>MKVESQKKQLKVAAVGLGWVTTNRHLVSMDENPSYEIIGVIDRRPDRAKTIAKERGYRYFYEGDTLENVPWLDQVNTVTVGACPQSHYALIKSALMLGKHVLTEKPFTMTVAEGEDLVALARKQGLTLGIVHNFQFASSTQRLLQDLQSGCFGKIKSIVVQQLSNPHRRLPVWYEELPLGLFYDESPHFFYLVSRLAPGLLQFLKCDVYPSTLGLVTPAAIFIQYRCDSQENGTIPVTINMNFAAPVSEWHLTVYGEHYLADIDIFRDIYIRLPNDGLHTTKTVIRTSALATWQHWAQHFTSGVKHLTGKLRYGNDVIFERFSEAVAQGKNPKDISPDDALQFLRMQHEVIQNQTVLY</sequence>
<accession>A0AAV3X5X5</accession>
<dbReference type="EMBL" id="BLAY01000029">
    <property type="protein sequence ID" value="GET37519.1"/>
    <property type="molecule type" value="Genomic_DNA"/>
</dbReference>
<dbReference type="Gene3D" id="3.40.50.720">
    <property type="entry name" value="NAD(P)-binding Rossmann-like Domain"/>
    <property type="match status" value="1"/>
</dbReference>
<dbReference type="PANTHER" id="PTHR43708">
    <property type="entry name" value="CONSERVED EXPRESSED OXIDOREDUCTASE (EUROFUNG)"/>
    <property type="match status" value="1"/>
</dbReference>
<reference evidence="4" key="1">
    <citation type="submission" date="2019-10" db="EMBL/GenBank/DDBJ databases">
        <title>Draft genome sequece of Microseira wollei NIES-4236.</title>
        <authorList>
            <person name="Yamaguchi H."/>
            <person name="Suzuki S."/>
            <person name="Kawachi M."/>
        </authorList>
    </citation>
    <scope>NUCLEOTIDE SEQUENCE</scope>
    <source>
        <strain evidence="4">NIES-4236</strain>
    </source>
</reference>
<dbReference type="SUPFAM" id="SSF55347">
    <property type="entry name" value="Glyceraldehyde-3-phosphate dehydrogenase-like, C-terminal domain"/>
    <property type="match status" value="1"/>
</dbReference>
<dbReference type="Gene3D" id="3.30.360.10">
    <property type="entry name" value="Dihydrodipicolinate Reductase, domain 2"/>
    <property type="match status" value="1"/>
</dbReference>
<dbReference type="PANTHER" id="PTHR43708:SF5">
    <property type="entry name" value="CONSERVED EXPRESSED OXIDOREDUCTASE (EUROFUNG)-RELATED"/>
    <property type="match status" value="1"/>
</dbReference>
<dbReference type="GO" id="GO:0016491">
    <property type="term" value="F:oxidoreductase activity"/>
    <property type="evidence" value="ECO:0007669"/>
    <property type="project" value="UniProtKB-KW"/>
</dbReference>
<dbReference type="Proteomes" id="UP001050975">
    <property type="component" value="Unassembled WGS sequence"/>
</dbReference>
<evidence type="ECO:0000313" key="5">
    <source>
        <dbReference type="Proteomes" id="UP001050975"/>
    </source>
</evidence>
<feature type="domain" description="Gfo/Idh/MocA-like oxidoreductase N-terminal" evidence="3">
    <location>
        <begin position="10"/>
        <end position="130"/>
    </location>
</feature>
<proteinExistence type="inferred from homology"/>
<dbReference type="SUPFAM" id="SSF51735">
    <property type="entry name" value="NAD(P)-binding Rossmann-fold domains"/>
    <property type="match status" value="1"/>
</dbReference>
<evidence type="ECO:0000259" key="3">
    <source>
        <dbReference type="Pfam" id="PF01408"/>
    </source>
</evidence>
<dbReference type="GO" id="GO:0000166">
    <property type="term" value="F:nucleotide binding"/>
    <property type="evidence" value="ECO:0007669"/>
    <property type="project" value="InterPro"/>
</dbReference>
<comment type="caution">
    <text evidence="4">The sequence shown here is derived from an EMBL/GenBank/DDBJ whole genome shotgun (WGS) entry which is preliminary data.</text>
</comment>
<evidence type="ECO:0000256" key="1">
    <source>
        <dbReference type="ARBA" id="ARBA00010928"/>
    </source>
</evidence>
<evidence type="ECO:0000256" key="2">
    <source>
        <dbReference type="ARBA" id="ARBA00023002"/>
    </source>
</evidence>